<feature type="compositionally biased region" description="Basic and acidic residues" evidence="1">
    <location>
        <begin position="188"/>
        <end position="197"/>
    </location>
</feature>
<name>A0ABP9NYJ1_9BACT</name>
<proteinExistence type="predicted"/>
<evidence type="ECO:0000256" key="1">
    <source>
        <dbReference type="SAM" id="MobiDB-lite"/>
    </source>
</evidence>
<organism evidence="2 3">
    <name type="scientific">Prosthecobacter algae</name>
    <dbReference type="NCBI Taxonomy" id="1144682"/>
    <lineage>
        <taxon>Bacteria</taxon>
        <taxon>Pseudomonadati</taxon>
        <taxon>Verrucomicrobiota</taxon>
        <taxon>Verrucomicrobiia</taxon>
        <taxon>Verrucomicrobiales</taxon>
        <taxon>Verrucomicrobiaceae</taxon>
        <taxon>Prosthecobacter</taxon>
    </lineage>
</organism>
<feature type="compositionally biased region" description="Acidic residues" evidence="1">
    <location>
        <begin position="215"/>
        <end position="251"/>
    </location>
</feature>
<comment type="caution">
    <text evidence="2">The sequence shown here is derived from an EMBL/GenBank/DDBJ whole genome shotgun (WGS) entry which is preliminary data.</text>
</comment>
<accession>A0ABP9NYJ1</accession>
<protein>
    <submittedName>
        <fullName evidence="2">Uncharacterized protein</fullName>
    </submittedName>
</protein>
<keyword evidence="3" id="KW-1185">Reference proteome</keyword>
<dbReference type="RefSeq" id="WP_345735494.1">
    <property type="nucleotide sequence ID" value="NZ_BAABIA010000002.1"/>
</dbReference>
<feature type="region of interest" description="Disordered" evidence="1">
    <location>
        <begin position="188"/>
        <end position="251"/>
    </location>
</feature>
<evidence type="ECO:0000313" key="3">
    <source>
        <dbReference type="Proteomes" id="UP001499852"/>
    </source>
</evidence>
<evidence type="ECO:0000313" key="2">
    <source>
        <dbReference type="EMBL" id="GAA5136742.1"/>
    </source>
</evidence>
<reference evidence="3" key="1">
    <citation type="journal article" date="2019" name="Int. J. Syst. Evol. Microbiol.">
        <title>The Global Catalogue of Microorganisms (GCM) 10K type strain sequencing project: providing services to taxonomists for standard genome sequencing and annotation.</title>
        <authorList>
            <consortium name="The Broad Institute Genomics Platform"/>
            <consortium name="The Broad Institute Genome Sequencing Center for Infectious Disease"/>
            <person name="Wu L."/>
            <person name="Ma J."/>
        </authorList>
    </citation>
    <scope>NUCLEOTIDE SEQUENCE [LARGE SCALE GENOMIC DNA]</scope>
    <source>
        <strain evidence="3">JCM 18053</strain>
    </source>
</reference>
<dbReference type="Proteomes" id="UP001499852">
    <property type="component" value="Unassembled WGS sequence"/>
</dbReference>
<dbReference type="EMBL" id="BAABIA010000002">
    <property type="protein sequence ID" value="GAA5136742.1"/>
    <property type="molecule type" value="Genomic_DNA"/>
</dbReference>
<sequence>MIQNWSIRSRSHQCALSGRPFVEGEVFHTAIYFDPETGGYLRRDVGLDAWKAELAERTPIAYWRTTYTPHVTEQRPEVTSKESAMALLQRFVEEDEPQTEDARYILALMLERKRILSPTASKETEQGKMLFYENKKTSEVFMIRDPELRLDELAQMQDEVAMLLGFGGPAAEAAKVAGMKFTAEGKLEKADAPEAKTKAAAPSDTPAEDAVKEADAEDENSAPEEIAEVPDAESAEREEDREEETQDEAKA</sequence>
<gene>
    <name evidence="2" type="ORF">GCM10023213_12320</name>
</gene>